<keyword evidence="2" id="KW-0732">Signal</keyword>
<comment type="caution">
    <text evidence="3">The sequence shown here is derived from an EMBL/GenBank/DDBJ whole genome shotgun (WGS) entry which is preliminary data.</text>
</comment>
<sequence>MNLPSWSSLILIVSAIGLVQGQNACGNCIPLDTVTITVIVICDIILTILIALTTYFIANKIQRKKEEGE</sequence>
<proteinExistence type="predicted"/>
<dbReference type="Proteomes" id="UP000812440">
    <property type="component" value="Unassembled WGS sequence"/>
</dbReference>
<feature type="transmembrane region" description="Helical" evidence="1">
    <location>
        <begin position="34"/>
        <end position="58"/>
    </location>
</feature>
<keyword evidence="1" id="KW-0812">Transmembrane</keyword>
<feature type="signal peptide" evidence="2">
    <location>
        <begin position="1"/>
        <end position="21"/>
    </location>
</feature>
<gene>
    <name evidence="3" type="ORF">GDO86_019131</name>
</gene>
<keyword evidence="1" id="KW-0472">Membrane</keyword>
<protein>
    <recommendedName>
        <fullName evidence="5">DNAX-activation protein 10</fullName>
    </recommendedName>
</protein>
<organism evidence="3 4">
    <name type="scientific">Hymenochirus boettgeri</name>
    <name type="common">Congo dwarf clawed frog</name>
    <dbReference type="NCBI Taxonomy" id="247094"/>
    <lineage>
        <taxon>Eukaryota</taxon>
        <taxon>Metazoa</taxon>
        <taxon>Chordata</taxon>
        <taxon>Craniata</taxon>
        <taxon>Vertebrata</taxon>
        <taxon>Euteleostomi</taxon>
        <taxon>Amphibia</taxon>
        <taxon>Batrachia</taxon>
        <taxon>Anura</taxon>
        <taxon>Pipoidea</taxon>
        <taxon>Pipidae</taxon>
        <taxon>Pipinae</taxon>
        <taxon>Hymenochirus</taxon>
    </lineage>
</organism>
<evidence type="ECO:0000313" key="3">
    <source>
        <dbReference type="EMBL" id="KAG8431274.1"/>
    </source>
</evidence>
<dbReference type="EMBL" id="JAACNH010000267">
    <property type="protein sequence ID" value="KAG8431274.1"/>
    <property type="molecule type" value="Genomic_DNA"/>
</dbReference>
<dbReference type="Gene3D" id="1.10.287.770">
    <property type="entry name" value="YojJ-like"/>
    <property type="match status" value="1"/>
</dbReference>
<dbReference type="AlphaFoldDB" id="A0A8T2IJG2"/>
<name>A0A8T2IJG2_9PIPI</name>
<feature type="chain" id="PRO_5035839771" description="DNAX-activation protein 10" evidence="2">
    <location>
        <begin position="22"/>
        <end position="69"/>
    </location>
</feature>
<evidence type="ECO:0008006" key="5">
    <source>
        <dbReference type="Google" id="ProtNLM"/>
    </source>
</evidence>
<evidence type="ECO:0000313" key="4">
    <source>
        <dbReference type="Proteomes" id="UP000812440"/>
    </source>
</evidence>
<accession>A0A8T2IJG2</accession>
<keyword evidence="4" id="KW-1185">Reference proteome</keyword>
<reference evidence="3" key="1">
    <citation type="thesis" date="2020" institute="ProQuest LLC" country="789 East Eisenhower Parkway, Ann Arbor, MI, USA">
        <title>Comparative Genomics and Chromosome Evolution.</title>
        <authorList>
            <person name="Mudd A.B."/>
        </authorList>
    </citation>
    <scope>NUCLEOTIDE SEQUENCE</scope>
    <source>
        <strain evidence="3">Female2</strain>
        <tissue evidence="3">Blood</tissue>
    </source>
</reference>
<evidence type="ECO:0000256" key="1">
    <source>
        <dbReference type="SAM" id="Phobius"/>
    </source>
</evidence>
<keyword evidence="1" id="KW-1133">Transmembrane helix</keyword>
<evidence type="ECO:0000256" key="2">
    <source>
        <dbReference type="SAM" id="SignalP"/>
    </source>
</evidence>